<evidence type="ECO:0000313" key="6">
    <source>
        <dbReference type="EMBL" id="KPC66363.1"/>
    </source>
</evidence>
<evidence type="ECO:0000256" key="4">
    <source>
        <dbReference type="HAMAP-Rule" id="MF_01812"/>
    </source>
</evidence>
<dbReference type="InterPro" id="IPR022902">
    <property type="entry name" value="NAcTrfase_Eis"/>
</dbReference>
<gene>
    <name evidence="6" type="ORF">ADL29_05410</name>
</gene>
<dbReference type="Proteomes" id="UP000037982">
    <property type="component" value="Unassembled WGS sequence"/>
</dbReference>
<evidence type="ECO:0000256" key="2">
    <source>
        <dbReference type="ARBA" id="ARBA00022679"/>
    </source>
</evidence>
<dbReference type="HAMAP" id="MF_01812">
    <property type="entry name" value="Eis"/>
    <property type="match status" value="1"/>
</dbReference>
<dbReference type="InterPro" id="IPR016181">
    <property type="entry name" value="Acyl_CoA_acyltransferase"/>
</dbReference>
<organism evidence="6 7">
    <name type="scientific">Streptomyces chattanoogensis</name>
    <dbReference type="NCBI Taxonomy" id="66876"/>
    <lineage>
        <taxon>Bacteria</taxon>
        <taxon>Bacillati</taxon>
        <taxon>Actinomycetota</taxon>
        <taxon>Actinomycetes</taxon>
        <taxon>Kitasatosporales</taxon>
        <taxon>Streptomycetaceae</taxon>
        <taxon>Streptomyces</taxon>
    </lineage>
</organism>
<dbReference type="RefSeq" id="WP_053922575.1">
    <property type="nucleotide sequence ID" value="NZ_LGKG01000013.1"/>
</dbReference>
<dbReference type="Pfam" id="PF13527">
    <property type="entry name" value="Acetyltransf_9"/>
    <property type="match status" value="1"/>
</dbReference>
<dbReference type="InterPro" id="IPR025559">
    <property type="entry name" value="Eis_dom"/>
</dbReference>
<dbReference type="GO" id="GO:0034069">
    <property type="term" value="F:aminoglycoside N-acetyltransferase activity"/>
    <property type="evidence" value="ECO:0007669"/>
    <property type="project" value="TreeGrafter"/>
</dbReference>
<sequence>MSLEIRTVGDDDLRGWAVAVATGFLKPPVTSDEDIAFRRSDYDPERTWGAYDDGRCVATFRSFPQELTVVGGAPVPTDAVSAVTVLPTHRRRGLLSRMMANDLRAAKERGDAAATLIAAEYPIYGRFGFGPATWTSAWRIDTARAGLDPRHAAPESGGRIDFASPEEVRGFGPGLHDRFRVQVPGAVSRNDKWWLRATGAVRLAHDPPTERHHAVYRSPSGAIEGLASYTYEDRWEAKRPDNSAHVERLIATSPDAERALWQFLCSIDWVQYVHTGQRAPDDLLPHFLGDPRAAAIQEHSDYLWLRPLDVPRLLEARTYPVAGTLVLEVEDRARLAGGRFLLDAGPEGATCTPTTRSAELSLGVGELAELYLGDAAAARLAALGRVHEARPGALATADALLHTARRPWCPDMF</sequence>
<reference evidence="7" key="1">
    <citation type="submission" date="2015-07" db="EMBL/GenBank/DDBJ databases">
        <authorList>
            <person name="Ju K.-S."/>
            <person name="Doroghazi J.R."/>
            <person name="Metcalf W.W."/>
        </authorList>
    </citation>
    <scope>NUCLEOTIDE SEQUENCE [LARGE SCALE GENOMIC DNA]</scope>
    <source>
        <strain evidence="7">NRRL ISP-5002</strain>
    </source>
</reference>
<proteinExistence type="inferred from homology"/>
<dbReference type="SUPFAM" id="SSF55718">
    <property type="entry name" value="SCP-like"/>
    <property type="match status" value="1"/>
</dbReference>
<keyword evidence="7" id="KW-1185">Reference proteome</keyword>
<dbReference type="AlphaFoldDB" id="A0A0N0XZI7"/>
<dbReference type="InterPro" id="IPR000182">
    <property type="entry name" value="GNAT_dom"/>
</dbReference>
<feature type="binding site" evidence="4">
    <location>
        <begin position="91"/>
        <end position="96"/>
    </location>
    <ligand>
        <name>acetyl-CoA</name>
        <dbReference type="ChEBI" id="CHEBI:57288"/>
    </ligand>
</feature>
<accession>A0A0N0XZI7</accession>
<dbReference type="Gene3D" id="3.30.1050.10">
    <property type="entry name" value="SCP2 sterol-binding domain"/>
    <property type="match status" value="1"/>
</dbReference>
<protein>
    <recommendedName>
        <fullName evidence="5">N-acetyltransferase domain-containing protein</fullName>
    </recommendedName>
</protein>
<keyword evidence="3 4" id="KW-0012">Acyltransferase</keyword>
<comment type="caution">
    <text evidence="6">The sequence shown here is derived from an EMBL/GenBank/DDBJ whole genome shotgun (WGS) entry which is preliminary data.</text>
</comment>
<dbReference type="PATRIC" id="fig|66876.3.peg.1194"/>
<comment type="similarity">
    <text evidence="1 4">Belongs to the acetyltransferase Eis family.</text>
</comment>
<dbReference type="GO" id="GO:0030649">
    <property type="term" value="P:aminoglycoside antibiotic catabolic process"/>
    <property type="evidence" value="ECO:0007669"/>
    <property type="project" value="TreeGrafter"/>
</dbReference>
<name>A0A0N0XZI7_9ACTN</name>
<dbReference type="Pfam" id="PF13530">
    <property type="entry name" value="SCP2_2"/>
    <property type="match status" value="1"/>
</dbReference>
<feature type="active site" description="Proton acceptor; via carboxylate" evidence="4">
    <location>
        <position position="413"/>
    </location>
</feature>
<feature type="active site" description="Proton donor" evidence="4">
    <location>
        <position position="124"/>
    </location>
</feature>
<dbReference type="SUPFAM" id="SSF55729">
    <property type="entry name" value="Acyl-CoA N-acyltransferases (Nat)"/>
    <property type="match status" value="1"/>
</dbReference>
<dbReference type="PANTHER" id="PTHR37817">
    <property type="entry name" value="N-ACETYLTRANSFERASE EIS"/>
    <property type="match status" value="1"/>
</dbReference>
<dbReference type="EMBL" id="LGKG01000013">
    <property type="protein sequence ID" value="KPC66363.1"/>
    <property type="molecule type" value="Genomic_DNA"/>
</dbReference>
<dbReference type="Pfam" id="PF17668">
    <property type="entry name" value="Acetyltransf_17"/>
    <property type="match status" value="1"/>
</dbReference>
<dbReference type="Gene3D" id="3.40.630.30">
    <property type="match status" value="2"/>
</dbReference>
<dbReference type="InterPro" id="IPR036527">
    <property type="entry name" value="SCP2_sterol-bd_dom_sf"/>
</dbReference>
<evidence type="ECO:0000313" key="7">
    <source>
        <dbReference type="Proteomes" id="UP000037982"/>
    </source>
</evidence>
<evidence type="ECO:0000259" key="5">
    <source>
        <dbReference type="PROSITE" id="PS51186"/>
    </source>
</evidence>
<dbReference type="PANTHER" id="PTHR37817:SF1">
    <property type="entry name" value="N-ACETYLTRANSFERASE EIS"/>
    <property type="match status" value="1"/>
</dbReference>
<evidence type="ECO:0000256" key="1">
    <source>
        <dbReference type="ARBA" id="ARBA00009213"/>
    </source>
</evidence>
<keyword evidence="2 4" id="KW-0808">Transferase</keyword>
<dbReference type="InterPro" id="IPR051554">
    <property type="entry name" value="Acetyltransferase_Eis"/>
</dbReference>
<feature type="domain" description="N-acetyltransferase" evidence="5">
    <location>
        <begin position="3"/>
        <end position="154"/>
    </location>
</feature>
<dbReference type="NCBIfam" id="NF002367">
    <property type="entry name" value="PRK01346.1-4"/>
    <property type="match status" value="1"/>
</dbReference>
<dbReference type="CDD" id="cd04301">
    <property type="entry name" value="NAT_SF"/>
    <property type="match status" value="1"/>
</dbReference>
<dbReference type="InterPro" id="IPR041380">
    <property type="entry name" value="Acetyltransf_17"/>
</dbReference>
<feature type="binding site" evidence="4">
    <location>
        <begin position="83"/>
        <end position="85"/>
    </location>
    <ligand>
        <name>acetyl-CoA</name>
        <dbReference type="ChEBI" id="CHEBI:57288"/>
    </ligand>
</feature>
<comment type="caution">
    <text evidence="4">Lacks conserved residue(s) required for the propagation of feature annotation.</text>
</comment>
<comment type="subunit">
    <text evidence="4">Homohexamer; trimer of dimers.</text>
</comment>
<dbReference type="PROSITE" id="PS51186">
    <property type="entry name" value="GNAT"/>
    <property type="match status" value="1"/>
</dbReference>
<evidence type="ECO:0000256" key="3">
    <source>
        <dbReference type="ARBA" id="ARBA00023315"/>
    </source>
</evidence>